<dbReference type="PRINTS" id="PR00455">
    <property type="entry name" value="HTHTETR"/>
</dbReference>
<sequence>MHPPLSRESISRQGLAILDEYGLADVTMRRVASALGVAPGALYWHISNKQELIAGIATLIIAPLIDAPPHAAPSPAALCAKLRETLLRHRDGAEVVTTAMSQPGSTVAHELTRIMREAIARELADARREASISNVHSVADGLLYMTLGAASVHQAAEQLAEATGERAAEPATAATDVAAAISLLLTGLLDASSPPPTEP</sequence>
<evidence type="ECO:0000256" key="1">
    <source>
        <dbReference type="ARBA" id="ARBA00023015"/>
    </source>
</evidence>
<evidence type="ECO:0000313" key="6">
    <source>
        <dbReference type="EMBL" id="MBA4505331.1"/>
    </source>
</evidence>
<dbReference type="InterPro" id="IPR050109">
    <property type="entry name" value="HTH-type_TetR-like_transc_reg"/>
</dbReference>
<keyword evidence="1" id="KW-0805">Transcription regulation</keyword>
<dbReference type="PANTHER" id="PTHR30055:SF151">
    <property type="entry name" value="TRANSCRIPTIONAL REGULATORY PROTEIN"/>
    <property type="match status" value="1"/>
</dbReference>
<dbReference type="Proteomes" id="UP000580709">
    <property type="component" value="Unassembled WGS sequence"/>
</dbReference>
<keyword evidence="2 4" id="KW-0238">DNA-binding</keyword>
<evidence type="ECO:0000256" key="4">
    <source>
        <dbReference type="PROSITE-ProRule" id="PRU00335"/>
    </source>
</evidence>
<dbReference type="PANTHER" id="PTHR30055">
    <property type="entry name" value="HTH-TYPE TRANSCRIPTIONAL REGULATOR RUTR"/>
    <property type="match status" value="1"/>
</dbReference>
<dbReference type="AlphaFoldDB" id="A0A6C1U1F7"/>
<accession>A0A6C1U1F7</accession>
<dbReference type="PROSITE" id="PS50977">
    <property type="entry name" value="HTH_TETR_2"/>
    <property type="match status" value="1"/>
</dbReference>
<evidence type="ECO:0000259" key="5">
    <source>
        <dbReference type="PROSITE" id="PS50977"/>
    </source>
</evidence>
<dbReference type="GO" id="GO:0000976">
    <property type="term" value="F:transcription cis-regulatory region binding"/>
    <property type="evidence" value="ECO:0007669"/>
    <property type="project" value="TreeGrafter"/>
</dbReference>
<reference evidence="7 8" key="1">
    <citation type="submission" date="2018-12" db="EMBL/GenBank/DDBJ databases">
        <title>Corynebacterium sanguinis sp. nov., a clinically-associated and environmental corynebacterium.</title>
        <authorList>
            <person name="Gonzales-Siles L."/>
            <person name="Jaen-Luchoro D."/>
            <person name="Cardew S."/>
            <person name="Inganas E."/>
            <person name="Ohlen M."/>
            <person name="Jensie-Markopolous S."/>
            <person name="Pinyeiro-Iglesias B."/>
            <person name="Molin K."/>
            <person name="Skovbjerg S."/>
            <person name="Svensson-Stadler L."/>
            <person name="Funke G."/>
            <person name="Moore E.R.B."/>
        </authorList>
    </citation>
    <scope>NUCLEOTIDE SEQUENCE [LARGE SCALE GENOMIC DNA]</scope>
    <source>
        <strain evidence="7 8">58734</strain>
    </source>
</reference>
<proteinExistence type="predicted"/>
<feature type="DNA-binding region" description="H-T-H motif" evidence="4">
    <location>
        <begin position="27"/>
        <end position="46"/>
    </location>
</feature>
<dbReference type="InterPro" id="IPR009057">
    <property type="entry name" value="Homeodomain-like_sf"/>
</dbReference>
<evidence type="ECO:0000313" key="8">
    <source>
        <dbReference type="Proteomes" id="UP000336646"/>
    </source>
</evidence>
<dbReference type="Gene3D" id="1.10.10.60">
    <property type="entry name" value="Homeodomain-like"/>
    <property type="match status" value="1"/>
</dbReference>
<dbReference type="RefSeq" id="WP_136651539.1">
    <property type="nucleotide sequence ID" value="NZ_CP038157.1"/>
</dbReference>
<dbReference type="InterPro" id="IPR001647">
    <property type="entry name" value="HTH_TetR"/>
</dbReference>
<dbReference type="Proteomes" id="UP000336646">
    <property type="component" value="Unassembled WGS sequence"/>
</dbReference>
<evidence type="ECO:0000313" key="7">
    <source>
        <dbReference type="EMBL" id="TVS30054.1"/>
    </source>
</evidence>
<name>A0A6C1U1F7_9CORY</name>
<organism evidence="7 8">
    <name type="scientific">Corynebacterium sanguinis</name>
    <dbReference type="NCBI Taxonomy" id="2594913"/>
    <lineage>
        <taxon>Bacteria</taxon>
        <taxon>Bacillati</taxon>
        <taxon>Actinomycetota</taxon>
        <taxon>Actinomycetes</taxon>
        <taxon>Mycobacteriales</taxon>
        <taxon>Corynebacteriaceae</taxon>
        <taxon>Corynebacterium</taxon>
    </lineage>
</organism>
<gene>
    <name evidence="7" type="ORF">EKI59_01815</name>
    <name evidence="6" type="ORF">H0H28_08375</name>
</gene>
<comment type="caution">
    <text evidence="7">The sequence shown here is derived from an EMBL/GenBank/DDBJ whole genome shotgun (WGS) entry which is preliminary data.</text>
</comment>
<dbReference type="GeneID" id="74902247"/>
<dbReference type="SUPFAM" id="SSF46689">
    <property type="entry name" value="Homeodomain-like"/>
    <property type="match status" value="1"/>
</dbReference>
<dbReference type="Pfam" id="PF00440">
    <property type="entry name" value="TetR_N"/>
    <property type="match status" value="1"/>
</dbReference>
<evidence type="ECO:0000256" key="2">
    <source>
        <dbReference type="ARBA" id="ARBA00023125"/>
    </source>
</evidence>
<dbReference type="EMBL" id="JACEOR010000349">
    <property type="protein sequence ID" value="MBA4505331.1"/>
    <property type="molecule type" value="Genomic_DNA"/>
</dbReference>
<dbReference type="EMBL" id="RXIR01000002">
    <property type="protein sequence ID" value="TVS30054.1"/>
    <property type="molecule type" value="Genomic_DNA"/>
</dbReference>
<feature type="domain" description="HTH tetR-type" evidence="5">
    <location>
        <begin position="4"/>
        <end position="64"/>
    </location>
</feature>
<reference evidence="6 9" key="2">
    <citation type="submission" date="2020-07" db="EMBL/GenBank/DDBJ databases">
        <authorList>
            <person name="Khare M."/>
        </authorList>
    </citation>
    <scope>NUCLEOTIDE SEQUENCE [LARGE SCALE GENOMIC DNA]</scope>
    <source>
        <strain evidence="6 9">P8776</strain>
    </source>
</reference>
<evidence type="ECO:0000313" key="9">
    <source>
        <dbReference type="Proteomes" id="UP000580709"/>
    </source>
</evidence>
<dbReference type="Gene3D" id="1.10.357.10">
    <property type="entry name" value="Tetracycline Repressor, domain 2"/>
    <property type="match status" value="1"/>
</dbReference>
<keyword evidence="3" id="KW-0804">Transcription</keyword>
<evidence type="ECO:0000256" key="3">
    <source>
        <dbReference type="ARBA" id="ARBA00023163"/>
    </source>
</evidence>
<dbReference type="OrthoDB" id="3819648at2"/>
<protein>
    <submittedName>
        <fullName evidence="7">TetR family transcriptional regulator</fullName>
    </submittedName>
</protein>
<keyword evidence="9" id="KW-1185">Reference proteome</keyword>
<dbReference type="GO" id="GO:0003700">
    <property type="term" value="F:DNA-binding transcription factor activity"/>
    <property type="evidence" value="ECO:0007669"/>
    <property type="project" value="TreeGrafter"/>
</dbReference>